<dbReference type="GO" id="GO:0016787">
    <property type="term" value="F:hydrolase activity"/>
    <property type="evidence" value="ECO:0007669"/>
    <property type="project" value="UniProtKB-KW"/>
</dbReference>
<feature type="domain" description="SGNH hydrolase-type esterase" evidence="1">
    <location>
        <begin position="18"/>
        <end position="245"/>
    </location>
</feature>
<evidence type="ECO:0000313" key="2">
    <source>
        <dbReference type="EMBL" id="MFD1249858.1"/>
    </source>
</evidence>
<dbReference type="SUPFAM" id="SSF52266">
    <property type="entry name" value="SGNH hydrolase"/>
    <property type="match status" value="1"/>
</dbReference>
<dbReference type="Gene3D" id="3.40.50.1110">
    <property type="entry name" value="SGNH hydrolase"/>
    <property type="match status" value="1"/>
</dbReference>
<evidence type="ECO:0000259" key="1">
    <source>
        <dbReference type="Pfam" id="PF13472"/>
    </source>
</evidence>
<dbReference type="InterPro" id="IPR013830">
    <property type="entry name" value="SGNH_hydro"/>
</dbReference>
<dbReference type="Proteomes" id="UP001597229">
    <property type="component" value="Unassembled WGS sequence"/>
</dbReference>
<dbReference type="EMBL" id="JBHTLX010000023">
    <property type="protein sequence ID" value="MFD1249858.1"/>
    <property type="molecule type" value="Genomic_DNA"/>
</dbReference>
<dbReference type="RefSeq" id="WP_367920379.1">
    <property type="nucleotide sequence ID" value="NZ_BAABAC010000030.1"/>
</dbReference>
<keyword evidence="3" id="KW-1185">Reference proteome</keyword>
<dbReference type="Pfam" id="PF13472">
    <property type="entry name" value="Lipase_GDSL_2"/>
    <property type="match status" value="1"/>
</dbReference>
<keyword evidence="2" id="KW-0378">Hydrolase</keyword>
<organism evidence="2 3">
    <name type="scientific">Nocardioides ginsengisoli</name>
    <dbReference type="NCBI Taxonomy" id="363868"/>
    <lineage>
        <taxon>Bacteria</taxon>
        <taxon>Bacillati</taxon>
        <taxon>Actinomycetota</taxon>
        <taxon>Actinomycetes</taxon>
        <taxon>Propionibacteriales</taxon>
        <taxon>Nocardioidaceae</taxon>
        <taxon>Nocardioides</taxon>
    </lineage>
</organism>
<reference evidence="3" key="1">
    <citation type="journal article" date="2019" name="Int. J. Syst. Evol. Microbiol.">
        <title>The Global Catalogue of Microorganisms (GCM) 10K type strain sequencing project: providing services to taxonomists for standard genome sequencing and annotation.</title>
        <authorList>
            <consortium name="The Broad Institute Genomics Platform"/>
            <consortium name="The Broad Institute Genome Sequencing Center for Infectious Disease"/>
            <person name="Wu L."/>
            <person name="Ma J."/>
        </authorList>
    </citation>
    <scope>NUCLEOTIDE SEQUENCE [LARGE SCALE GENOMIC DNA]</scope>
    <source>
        <strain evidence="3">CCUG 52478</strain>
    </source>
</reference>
<proteinExistence type="predicted"/>
<name>A0ABW3W3H7_9ACTN</name>
<comment type="caution">
    <text evidence="2">The sequence shown here is derived from an EMBL/GenBank/DDBJ whole genome shotgun (WGS) entry which is preliminary data.</text>
</comment>
<gene>
    <name evidence="2" type="ORF">ACFQ3F_18810</name>
</gene>
<accession>A0ABW3W3H7</accession>
<sequence length="276" mass="30249">MTETGLLPTRIFIRGASTAGWTSPMSGPRSHLGFARVIERELLASGQPADVRLVTVGGMPTSKVVREWERDVVGFSPDVVIYMVGHYETLHLVWPNWLERHANAFTWLPRPAATFYRKKVVRPLWRTLVKLQTALDRRLPASLGRRRVVNAAADIARATDRVREIQSPLVILMETPQPGTYGVQLFPGMPARVDLLNGLLADGVAARGDAEVQLFPTNAIVSAAYPVRDDAVPDGFHFSPEAHDLVGRALAAQIQEWTRTQSHLAQPGAGAVTPSG</sequence>
<evidence type="ECO:0000313" key="3">
    <source>
        <dbReference type="Proteomes" id="UP001597229"/>
    </source>
</evidence>
<protein>
    <submittedName>
        <fullName evidence="2">SGNH/GDSL hydrolase family protein</fullName>
    </submittedName>
</protein>
<dbReference type="InterPro" id="IPR036514">
    <property type="entry name" value="SGNH_hydro_sf"/>
</dbReference>